<proteinExistence type="predicted"/>
<accession>A0A0V0H7J2</accession>
<organism evidence="1">
    <name type="scientific">Solanum chacoense</name>
    <name type="common">Chaco potato</name>
    <dbReference type="NCBI Taxonomy" id="4108"/>
    <lineage>
        <taxon>Eukaryota</taxon>
        <taxon>Viridiplantae</taxon>
        <taxon>Streptophyta</taxon>
        <taxon>Embryophyta</taxon>
        <taxon>Tracheophyta</taxon>
        <taxon>Spermatophyta</taxon>
        <taxon>Magnoliopsida</taxon>
        <taxon>eudicotyledons</taxon>
        <taxon>Gunneridae</taxon>
        <taxon>Pentapetalae</taxon>
        <taxon>asterids</taxon>
        <taxon>lamiids</taxon>
        <taxon>Solanales</taxon>
        <taxon>Solanaceae</taxon>
        <taxon>Solanoideae</taxon>
        <taxon>Solaneae</taxon>
        <taxon>Solanum</taxon>
    </lineage>
</organism>
<protein>
    <submittedName>
        <fullName evidence="1">Putative ovule protein</fullName>
    </submittedName>
</protein>
<evidence type="ECO:0000313" key="1">
    <source>
        <dbReference type="EMBL" id="JAP15510.1"/>
    </source>
</evidence>
<sequence length="115" mass="13626">MSTLYFRHLPSFYSRQLVGFKFFICLRLQNFFLHGNDRHHFTSLDALNCSIILLHKKAVPNLSNTHILLYFSLNINFTTCEECCILYHFMLMLPYSSFKFVFIPTSPMEHVILIL</sequence>
<name>A0A0V0H7J2_SOLCH</name>
<reference evidence="1" key="1">
    <citation type="submission" date="2015-12" db="EMBL/GenBank/DDBJ databases">
        <title>Gene expression during late stages of embryo sac development: a critical building block for successful pollen-pistil interactions.</title>
        <authorList>
            <person name="Liu Y."/>
            <person name="Joly V."/>
            <person name="Sabar M."/>
            <person name="Matton D.P."/>
        </authorList>
    </citation>
    <scope>NUCLEOTIDE SEQUENCE</scope>
</reference>
<dbReference type="AlphaFoldDB" id="A0A0V0H7J2"/>
<dbReference type="EMBL" id="GEDG01025062">
    <property type="protein sequence ID" value="JAP15510.1"/>
    <property type="molecule type" value="Transcribed_RNA"/>
</dbReference>